<evidence type="ECO:0000313" key="1">
    <source>
        <dbReference type="EMBL" id="QGF22859.1"/>
    </source>
</evidence>
<keyword evidence="2" id="KW-1185">Reference proteome</keyword>
<dbReference type="Proteomes" id="UP000386847">
    <property type="component" value="Chromosome"/>
</dbReference>
<dbReference type="KEGG" id="rain:Rai3103_03320"/>
<protein>
    <submittedName>
        <fullName evidence="1">Uncharacterized protein</fullName>
    </submittedName>
</protein>
<reference evidence="1 2" key="1">
    <citation type="submission" date="2019-10" db="EMBL/GenBank/DDBJ databases">
        <title>Genomic analysis of Raineyella sp. CBA3103.</title>
        <authorList>
            <person name="Roh S.W."/>
        </authorList>
    </citation>
    <scope>NUCLEOTIDE SEQUENCE [LARGE SCALE GENOMIC DNA]</scope>
    <source>
        <strain evidence="1 2">CBA3103</strain>
    </source>
</reference>
<evidence type="ECO:0000313" key="2">
    <source>
        <dbReference type="Proteomes" id="UP000386847"/>
    </source>
</evidence>
<dbReference type="Gene3D" id="3.40.630.30">
    <property type="match status" value="1"/>
</dbReference>
<sequence>MSDLRVRFNPDRSRWEALLDGDEVGHLDYQVKCGIVEMSGSPSEGTANADPESEDVLASLVRAGLQQAKEDGLTVVATSPEVDEFLATHPDAVSGSD</sequence>
<name>A0A5Q2F7Q0_9ACTN</name>
<dbReference type="RefSeq" id="WP_153571386.1">
    <property type="nucleotide sequence ID" value="NZ_CP045725.1"/>
</dbReference>
<dbReference type="EMBL" id="CP045725">
    <property type="protein sequence ID" value="QGF22859.1"/>
    <property type="molecule type" value="Genomic_DNA"/>
</dbReference>
<gene>
    <name evidence="1" type="ORF">Rai3103_03320</name>
</gene>
<organism evidence="1 2">
    <name type="scientific">Raineyella fluvialis</name>
    <dbReference type="NCBI Taxonomy" id="2662261"/>
    <lineage>
        <taxon>Bacteria</taxon>
        <taxon>Bacillati</taxon>
        <taxon>Actinomycetota</taxon>
        <taxon>Actinomycetes</taxon>
        <taxon>Propionibacteriales</taxon>
        <taxon>Propionibacteriaceae</taxon>
        <taxon>Raineyella</taxon>
    </lineage>
</organism>
<proteinExistence type="predicted"/>
<dbReference type="AlphaFoldDB" id="A0A5Q2F7Q0"/>
<accession>A0A5Q2F7Q0</accession>